<evidence type="ECO:0000259" key="1">
    <source>
        <dbReference type="Pfam" id="PF04965"/>
    </source>
</evidence>
<dbReference type="AlphaFoldDB" id="A0A7X8TND6"/>
<dbReference type="PANTHER" id="PTHR38595:SF2">
    <property type="entry name" value="TYPE VI SECRETION SYSTEM BASEPLATE SUBUNIT TSSE"/>
    <property type="match status" value="1"/>
</dbReference>
<dbReference type="InterPro" id="IPR017737">
    <property type="entry name" value="TssE1-like"/>
</dbReference>
<dbReference type="RefSeq" id="WP_168834881.1">
    <property type="nucleotide sequence ID" value="NZ_JABAIK010000002.1"/>
</dbReference>
<sequence length="142" mass="15683">MAFWNTFIRSRQSPNDADALLGAVHYQLTQLLNAEAPMREVSSAFPQAQGSLLCFGLESNQSVSSQIDQDQFSRALERLITAFEPRLSDVSVVVQESDGETNAILFSIMAKVDTPNGPHLFLFDSNLNLSTQQTTMEGQEIV</sequence>
<dbReference type="NCBIfam" id="TIGR03357">
    <property type="entry name" value="VI_zyme"/>
    <property type="match status" value="1"/>
</dbReference>
<evidence type="ECO:0000313" key="2">
    <source>
        <dbReference type="EMBL" id="NLS11779.1"/>
    </source>
</evidence>
<proteinExistence type="predicted"/>
<dbReference type="InterPro" id="IPR053176">
    <property type="entry name" value="T6SS_TssE1-like"/>
</dbReference>
<keyword evidence="3" id="KW-1185">Reference proteome</keyword>
<dbReference type="PANTHER" id="PTHR38595">
    <property type="entry name" value="CYTOPLASMIC PROTEIN-RELATED"/>
    <property type="match status" value="1"/>
</dbReference>
<dbReference type="InterPro" id="IPR007048">
    <property type="entry name" value="IraD/Gp25-like"/>
</dbReference>
<evidence type="ECO:0000313" key="3">
    <source>
        <dbReference type="Proteomes" id="UP000535589"/>
    </source>
</evidence>
<accession>A0A7X8TND6</accession>
<reference evidence="2 3" key="1">
    <citation type="submission" date="2020-04" db="EMBL/GenBank/DDBJ databases">
        <title>Vibrio sp. SM6, a novel species isolated from seawater.</title>
        <authorList>
            <person name="Wang X."/>
        </authorList>
    </citation>
    <scope>NUCLEOTIDE SEQUENCE [LARGE SCALE GENOMIC DNA]</scope>
    <source>
        <strain evidence="2 3">SM6</strain>
    </source>
</reference>
<comment type="caution">
    <text evidence="2">The sequence shown here is derived from an EMBL/GenBank/DDBJ whole genome shotgun (WGS) entry which is preliminary data.</text>
</comment>
<dbReference type="Proteomes" id="UP000535589">
    <property type="component" value="Unassembled WGS sequence"/>
</dbReference>
<name>A0A7X8TND6_9VIBR</name>
<dbReference type="SUPFAM" id="SSF160719">
    <property type="entry name" value="gpW/gp25-like"/>
    <property type="match status" value="1"/>
</dbReference>
<organism evidence="2 3">
    <name type="scientific">Vibrio agarilyticus</name>
    <dbReference type="NCBI Taxonomy" id="2726741"/>
    <lineage>
        <taxon>Bacteria</taxon>
        <taxon>Pseudomonadati</taxon>
        <taxon>Pseudomonadota</taxon>
        <taxon>Gammaproteobacteria</taxon>
        <taxon>Vibrionales</taxon>
        <taxon>Vibrionaceae</taxon>
        <taxon>Vibrio</taxon>
    </lineage>
</organism>
<protein>
    <submittedName>
        <fullName evidence="2">Type VI secretion system baseplate subunit TssE</fullName>
    </submittedName>
</protein>
<dbReference type="EMBL" id="JABAIK010000002">
    <property type="protein sequence ID" value="NLS11779.1"/>
    <property type="molecule type" value="Genomic_DNA"/>
</dbReference>
<feature type="domain" description="IraD/Gp25-like" evidence="1">
    <location>
        <begin position="22"/>
        <end position="114"/>
    </location>
</feature>
<dbReference type="Pfam" id="PF04965">
    <property type="entry name" value="GPW_gp25"/>
    <property type="match status" value="1"/>
</dbReference>
<gene>
    <name evidence="2" type="primary">tssE</name>
    <name evidence="2" type="ORF">HGP28_02605</name>
</gene>